<feature type="domain" description="MutL C-terminal dimerisation" evidence="4">
    <location>
        <begin position="659"/>
        <end position="833"/>
    </location>
</feature>
<dbReference type="GO" id="GO:0032389">
    <property type="term" value="C:MutLalpha complex"/>
    <property type="evidence" value="ECO:0007669"/>
    <property type="project" value="TreeGrafter"/>
</dbReference>
<dbReference type="NCBIfam" id="TIGR00585">
    <property type="entry name" value="mutl"/>
    <property type="match status" value="1"/>
</dbReference>
<dbReference type="Pfam" id="PF08676">
    <property type="entry name" value="MutL_C"/>
    <property type="match status" value="1"/>
</dbReference>
<comment type="similarity">
    <text evidence="1">Belongs to the DNA mismatch repair MutL/HexB family.</text>
</comment>
<dbReference type="Proteomes" id="UP000327013">
    <property type="component" value="Unassembled WGS sequence"/>
</dbReference>
<feature type="domain" description="DNA mismatch repair protein S5" evidence="5">
    <location>
        <begin position="231"/>
        <end position="369"/>
    </location>
</feature>
<keyword evidence="2" id="KW-0227">DNA damage</keyword>
<dbReference type="Gene3D" id="3.30.565.10">
    <property type="entry name" value="Histidine kinase-like ATPase, C-terminal domain"/>
    <property type="match status" value="1"/>
</dbReference>
<protein>
    <recommendedName>
        <fullName evidence="8">MutL C-terminal dimerisation domain-containing protein</fullName>
    </recommendedName>
</protein>
<dbReference type="CDD" id="cd03484">
    <property type="entry name" value="MutL_Trans_hPMS_2_like"/>
    <property type="match status" value="1"/>
</dbReference>
<dbReference type="GO" id="GO:0005524">
    <property type="term" value="F:ATP binding"/>
    <property type="evidence" value="ECO:0007669"/>
    <property type="project" value="InterPro"/>
</dbReference>
<keyword evidence="7" id="KW-1185">Reference proteome</keyword>
<name>A0A5N6KRL7_9ROSI</name>
<evidence type="ECO:0000259" key="4">
    <source>
        <dbReference type="SMART" id="SM00853"/>
    </source>
</evidence>
<comment type="caution">
    <text evidence="6">The sequence shown here is derived from an EMBL/GenBank/DDBJ whole genome shotgun (WGS) entry which is preliminary data.</text>
</comment>
<dbReference type="GO" id="GO:0006298">
    <property type="term" value="P:mismatch repair"/>
    <property type="evidence" value="ECO:0007669"/>
    <property type="project" value="InterPro"/>
</dbReference>
<dbReference type="GO" id="GO:0016887">
    <property type="term" value="F:ATP hydrolysis activity"/>
    <property type="evidence" value="ECO:0007669"/>
    <property type="project" value="InterPro"/>
</dbReference>
<dbReference type="Gene3D" id="3.30.1540.20">
    <property type="entry name" value="MutL, C-terminal domain, dimerisation subdomain"/>
    <property type="match status" value="1"/>
</dbReference>
<reference evidence="6 7" key="1">
    <citation type="submission" date="2019-06" db="EMBL/GenBank/DDBJ databases">
        <title>A chromosomal-level reference genome of Carpinus fangiana (Coryloideae, Betulaceae).</title>
        <authorList>
            <person name="Yang X."/>
            <person name="Wang Z."/>
            <person name="Zhang L."/>
            <person name="Hao G."/>
            <person name="Liu J."/>
            <person name="Yang Y."/>
        </authorList>
    </citation>
    <scope>NUCLEOTIDE SEQUENCE [LARGE SCALE GENOMIC DNA]</scope>
    <source>
        <strain evidence="6">Cfa_2016G</strain>
        <tissue evidence="6">Leaf</tissue>
    </source>
</reference>
<dbReference type="Gene3D" id="3.30.1370.100">
    <property type="entry name" value="MutL, C-terminal domain, regulatory subdomain"/>
    <property type="match status" value="1"/>
</dbReference>
<dbReference type="InterPro" id="IPR042121">
    <property type="entry name" value="MutL_C_regsub"/>
</dbReference>
<dbReference type="Pfam" id="PF01119">
    <property type="entry name" value="DNA_mis_repair"/>
    <property type="match status" value="1"/>
</dbReference>
<dbReference type="Gene3D" id="3.30.230.10">
    <property type="match status" value="1"/>
</dbReference>
<evidence type="ECO:0000256" key="2">
    <source>
        <dbReference type="ARBA" id="ARBA00022763"/>
    </source>
</evidence>
<dbReference type="InterPro" id="IPR038973">
    <property type="entry name" value="MutL/Mlh/Pms-like"/>
</dbReference>
<dbReference type="SUPFAM" id="SSF55874">
    <property type="entry name" value="ATPase domain of HSP90 chaperone/DNA topoisomerase II/histidine kinase"/>
    <property type="match status" value="1"/>
</dbReference>
<dbReference type="FunFam" id="3.30.230.10:FF:000120">
    <property type="entry name" value="Mismatch repair endonuclease PMS2"/>
    <property type="match status" value="1"/>
</dbReference>
<dbReference type="PANTHER" id="PTHR10073:SF52">
    <property type="entry name" value="MISMATCH REPAIR ENDONUCLEASE PMS2"/>
    <property type="match status" value="1"/>
</dbReference>
<dbReference type="GO" id="GO:0140664">
    <property type="term" value="F:ATP-dependent DNA damage sensor activity"/>
    <property type="evidence" value="ECO:0007669"/>
    <property type="project" value="InterPro"/>
</dbReference>
<evidence type="ECO:0000313" key="7">
    <source>
        <dbReference type="Proteomes" id="UP000327013"/>
    </source>
</evidence>
<accession>A0A5N6KRL7</accession>
<dbReference type="InterPro" id="IPR013507">
    <property type="entry name" value="DNA_mismatch_S5_2-like"/>
</dbReference>
<feature type="region of interest" description="Disordered" evidence="3">
    <location>
        <begin position="435"/>
        <end position="459"/>
    </location>
</feature>
<dbReference type="InterPro" id="IPR037198">
    <property type="entry name" value="MutL_C_sf"/>
</dbReference>
<feature type="compositionally biased region" description="Acidic residues" evidence="3">
    <location>
        <begin position="553"/>
        <end position="567"/>
    </location>
</feature>
<evidence type="ECO:0000313" key="6">
    <source>
        <dbReference type="EMBL" id="KAB8337167.1"/>
    </source>
</evidence>
<dbReference type="AlphaFoldDB" id="A0A5N6KRL7"/>
<dbReference type="PROSITE" id="PS00058">
    <property type="entry name" value="DNA_MISMATCH_REPAIR_1"/>
    <property type="match status" value="1"/>
</dbReference>
<dbReference type="EMBL" id="VIBQ01000009">
    <property type="protein sequence ID" value="KAB8337167.1"/>
    <property type="molecule type" value="Genomic_DNA"/>
</dbReference>
<dbReference type="GO" id="GO:0030983">
    <property type="term" value="F:mismatched DNA binding"/>
    <property type="evidence" value="ECO:0007669"/>
    <property type="project" value="InterPro"/>
</dbReference>
<evidence type="ECO:0000259" key="5">
    <source>
        <dbReference type="SMART" id="SM01340"/>
    </source>
</evidence>
<evidence type="ECO:0008006" key="8">
    <source>
        <dbReference type="Google" id="ProtNLM"/>
    </source>
</evidence>
<proteinExistence type="inferred from homology"/>
<dbReference type="SUPFAM" id="SSF118116">
    <property type="entry name" value="DNA mismatch repair protein MutL"/>
    <property type="match status" value="1"/>
</dbReference>
<dbReference type="FunFam" id="3.30.1370.100:FF:000001">
    <property type="entry name" value="Mismatch repair endonuclease pms1, putative"/>
    <property type="match status" value="1"/>
</dbReference>
<dbReference type="InterPro" id="IPR014721">
    <property type="entry name" value="Ribsml_uS5_D2-typ_fold_subgr"/>
</dbReference>
<dbReference type="SUPFAM" id="SSF54211">
    <property type="entry name" value="Ribosomal protein S5 domain 2-like"/>
    <property type="match status" value="1"/>
</dbReference>
<organism evidence="6 7">
    <name type="scientific">Carpinus fangiana</name>
    <dbReference type="NCBI Taxonomy" id="176857"/>
    <lineage>
        <taxon>Eukaryota</taxon>
        <taxon>Viridiplantae</taxon>
        <taxon>Streptophyta</taxon>
        <taxon>Embryophyta</taxon>
        <taxon>Tracheophyta</taxon>
        <taxon>Spermatophyta</taxon>
        <taxon>Magnoliopsida</taxon>
        <taxon>eudicotyledons</taxon>
        <taxon>Gunneridae</taxon>
        <taxon>Pentapetalae</taxon>
        <taxon>rosids</taxon>
        <taxon>fabids</taxon>
        <taxon>Fagales</taxon>
        <taxon>Betulaceae</taxon>
        <taxon>Carpinus</taxon>
    </lineage>
</organism>
<evidence type="ECO:0000256" key="1">
    <source>
        <dbReference type="ARBA" id="ARBA00006082"/>
    </source>
</evidence>
<gene>
    <name evidence="6" type="ORF">FH972_021471</name>
</gene>
<dbReference type="InterPro" id="IPR042120">
    <property type="entry name" value="MutL_C_dimsub"/>
</dbReference>
<sequence>MPLVKPIDSHSVCRAQFSLSPLPTYSYPGSSDSVRSNFNRYQCTKTLQRQSFSHWPQEVRFKAQGLESIEVQDNGPGIAADDYESIARKHHTSKLATYDDLAVLNTFGFRGEALSSLCAVSKFHITTARDGEAPKGARLEFEVSGKLSSVSVAACQKGTIVVVEDLFQNLPVRRRELEKNIKREYSKVLNLLHAYACISTGVRFSITNQMAKGKKVVVFSTNGNETTRENIANVYGAKTITALIPLNLGLQLSPTQPGHTEANHFGPAAQQVTVVGHVSRPVFGEGRQTPDRQMFFVNSRPCGLPQIAKSFNEVYKSFNYTQSPFVFANLLMSTNAYDVNVSPDKRTILLHDQNKLLECLQNQLHNLFDEQDQTMPQSQLPAARATPFVEMHGDSRLFRSTEHLGTESLVASLPAASDPAEKLLLNDKVSDDIVDEEHSDHANDSEAASGCERDPGGIDRRAASLSFGPDYGHEHFNSELGSHIRPVHDFNSGLVSQHAKNTLPGIQISERDDELSQGSVFPTRATILAQTYNSSRSDRSTFSALKCSNGEGQDCDDQSNDDREGDDSDAHPDFDVATRHKVQGRILSSLRKSRNDSTFNLARVLKLDLDNIIERIFKHSAEKRVHIREDDDSDTFSRGTEEERLSLKISKVDFGSMKIIGQFNLGFILAVRSAHSARLSVHTKSDDLFIIDQHASDEIFNFSRLSLTTSLTPQPLVHPHTLNLTAIEEETIIAHKDSSLMKNGFSVAIDMSGGSPVGQRCKLLTVPTSRETVFGLKDLEELLVMLVDAPVLNDATLSQQQSLQERGVLRPSKVRQMLAMRACRSSIMVGRPLSFAGMQRVVQHMGEIERPWNCPHGRPTMRHLAGLGDWDKWEEAQHLCDEVGSSTFAWKSAGGGINWRSWIGSRQEERRLGSEHNST</sequence>
<evidence type="ECO:0000256" key="3">
    <source>
        <dbReference type="SAM" id="MobiDB-lite"/>
    </source>
</evidence>
<dbReference type="OrthoDB" id="1748106at2759"/>
<dbReference type="PANTHER" id="PTHR10073">
    <property type="entry name" value="DNA MISMATCH REPAIR PROTEIN MLH, PMS, MUTL"/>
    <property type="match status" value="1"/>
</dbReference>
<feature type="compositionally biased region" description="Basic and acidic residues" evidence="3">
    <location>
        <begin position="435"/>
        <end position="444"/>
    </location>
</feature>
<feature type="region of interest" description="Disordered" evidence="3">
    <location>
        <begin position="539"/>
        <end position="575"/>
    </location>
</feature>
<dbReference type="InterPro" id="IPR036890">
    <property type="entry name" value="HATPase_C_sf"/>
</dbReference>
<dbReference type="SMART" id="SM00853">
    <property type="entry name" value="MutL_C"/>
    <property type="match status" value="1"/>
</dbReference>
<dbReference type="InterPro" id="IPR014762">
    <property type="entry name" value="DNA_mismatch_repair_CS"/>
</dbReference>
<dbReference type="InterPro" id="IPR014790">
    <property type="entry name" value="MutL_C"/>
</dbReference>
<dbReference type="InterPro" id="IPR020568">
    <property type="entry name" value="Ribosomal_Su5_D2-typ_SF"/>
</dbReference>
<dbReference type="InterPro" id="IPR002099">
    <property type="entry name" value="MutL/Mlh/PMS"/>
</dbReference>
<dbReference type="SMART" id="SM01340">
    <property type="entry name" value="DNA_mis_repair"/>
    <property type="match status" value="1"/>
</dbReference>